<keyword evidence="2" id="KW-1185">Reference proteome</keyword>
<accession>A0A4Y2K418</accession>
<gene>
    <name evidence="1" type="ORF">AVEN_204811_1</name>
</gene>
<evidence type="ECO:0000313" key="2">
    <source>
        <dbReference type="Proteomes" id="UP000499080"/>
    </source>
</evidence>
<dbReference type="Proteomes" id="UP000499080">
    <property type="component" value="Unassembled WGS sequence"/>
</dbReference>
<evidence type="ECO:0000313" key="1">
    <source>
        <dbReference type="EMBL" id="GBM96598.1"/>
    </source>
</evidence>
<dbReference type="EMBL" id="BGPR01004158">
    <property type="protein sequence ID" value="GBM96598.1"/>
    <property type="molecule type" value="Genomic_DNA"/>
</dbReference>
<organism evidence="1 2">
    <name type="scientific">Araneus ventricosus</name>
    <name type="common">Orbweaver spider</name>
    <name type="synonym">Epeira ventricosa</name>
    <dbReference type="NCBI Taxonomy" id="182803"/>
    <lineage>
        <taxon>Eukaryota</taxon>
        <taxon>Metazoa</taxon>
        <taxon>Ecdysozoa</taxon>
        <taxon>Arthropoda</taxon>
        <taxon>Chelicerata</taxon>
        <taxon>Arachnida</taxon>
        <taxon>Araneae</taxon>
        <taxon>Araneomorphae</taxon>
        <taxon>Entelegynae</taxon>
        <taxon>Araneoidea</taxon>
        <taxon>Araneidae</taxon>
        <taxon>Araneus</taxon>
    </lineage>
</organism>
<dbReference type="AlphaFoldDB" id="A0A4Y2K418"/>
<comment type="caution">
    <text evidence="1">The sequence shown here is derived from an EMBL/GenBank/DDBJ whole genome shotgun (WGS) entry which is preliminary data.</text>
</comment>
<protein>
    <submittedName>
        <fullName evidence="1">Uncharacterized protein</fullName>
    </submittedName>
</protein>
<reference evidence="1 2" key="1">
    <citation type="journal article" date="2019" name="Sci. Rep.">
        <title>Orb-weaving spider Araneus ventricosus genome elucidates the spidroin gene catalogue.</title>
        <authorList>
            <person name="Kono N."/>
            <person name="Nakamura H."/>
            <person name="Ohtoshi R."/>
            <person name="Moran D.A.P."/>
            <person name="Shinohara A."/>
            <person name="Yoshida Y."/>
            <person name="Fujiwara M."/>
            <person name="Mori M."/>
            <person name="Tomita M."/>
            <person name="Arakawa K."/>
        </authorList>
    </citation>
    <scope>NUCLEOTIDE SEQUENCE [LARGE SCALE GENOMIC DNA]</scope>
</reference>
<name>A0A4Y2K418_ARAVE</name>
<sequence>MTASMLGSELEISSHVSSSELNRFKSLSRKSESLVIAQEKVTVLFSSCSKVLALDKDTLQDREYYEPRTSDPAITSRCLEELWRLYLCNGHLQGYYLMRNTSSGSWNRGFEFLQLYYWQRSSTDEVVNLTMLEQLLDLDTEKVCLQGDEEQEQFCAVVSLIVEL</sequence>
<proteinExistence type="predicted"/>